<dbReference type="Pfam" id="PF07963">
    <property type="entry name" value="N_methyl"/>
    <property type="match status" value="1"/>
</dbReference>
<gene>
    <name evidence="2" type="ORF">CKO13_08925</name>
</gene>
<protein>
    <recommendedName>
        <fullName evidence="4">Prepilin-type N-terminal cleavage/methylation domain-containing protein</fullName>
    </recommendedName>
</protein>
<dbReference type="Proteomes" id="UP000738126">
    <property type="component" value="Unassembled WGS sequence"/>
</dbReference>
<feature type="transmembrane region" description="Helical" evidence="1">
    <location>
        <begin position="12"/>
        <end position="36"/>
    </location>
</feature>
<proteinExistence type="predicted"/>
<keyword evidence="1" id="KW-0812">Transmembrane</keyword>
<dbReference type="EMBL" id="NRSH01000103">
    <property type="protein sequence ID" value="MBK1727139.1"/>
    <property type="molecule type" value="Genomic_DNA"/>
</dbReference>
<accession>A0ABS1E8Q3</accession>
<reference evidence="2 3" key="1">
    <citation type="journal article" date="2020" name="Microorganisms">
        <title>Osmotic Adaptation and Compatible Solute Biosynthesis of Phototrophic Bacteria as Revealed from Genome Analyses.</title>
        <authorList>
            <person name="Imhoff J.F."/>
            <person name="Rahn T."/>
            <person name="Kunzel S."/>
            <person name="Keller A."/>
            <person name="Neulinger S.C."/>
        </authorList>
    </citation>
    <scope>NUCLEOTIDE SEQUENCE [LARGE SCALE GENOMIC DNA]</scope>
    <source>
        <strain evidence="2 3">DSM 15116</strain>
    </source>
</reference>
<evidence type="ECO:0008006" key="4">
    <source>
        <dbReference type="Google" id="ProtNLM"/>
    </source>
</evidence>
<keyword evidence="3" id="KW-1185">Reference proteome</keyword>
<evidence type="ECO:0000256" key="1">
    <source>
        <dbReference type="SAM" id="Phobius"/>
    </source>
</evidence>
<comment type="caution">
    <text evidence="2">The sequence shown here is derived from an EMBL/GenBank/DDBJ whole genome shotgun (WGS) entry which is preliminary data.</text>
</comment>
<name>A0ABS1E8Q3_9GAMM</name>
<dbReference type="PROSITE" id="PS00409">
    <property type="entry name" value="PROKAR_NTER_METHYL"/>
    <property type="match status" value="1"/>
</dbReference>
<evidence type="ECO:0000313" key="2">
    <source>
        <dbReference type="EMBL" id="MBK1727139.1"/>
    </source>
</evidence>
<sequence length="155" mass="16156">MRSPRARRQAGVTLLEAILVLVVLGVLASIAVGSIGGATSAADVRRVQNALIGDLRTARMRAMGCGREEGKIHVSIDEGDGWEMADPHCGEPIYGDRDGVTLSSSPSSDVVFTYPWGALQGSSPSAVTIQLSSGDTSQTIRVEPSGAIQCESCGR</sequence>
<dbReference type="InterPro" id="IPR012902">
    <property type="entry name" value="N_methyl_site"/>
</dbReference>
<keyword evidence="1" id="KW-0472">Membrane</keyword>
<dbReference type="NCBIfam" id="TIGR02532">
    <property type="entry name" value="IV_pilin_GFxxxE"/>
    <property type="match status" value="1"/>
</dbReference>
<dbReference type="RefSeq" id="WP_200259812.1">
    <property type="nucleotide sequence ID" value="NZ_NRSH01000103.1"/>
</dbReference>
<dbReference type="Gene3D" id="3.30.700.10">
    <property type="entry name" value="Glycoprotein, Type 4 Pilin"/>
    <property type="match status" value="1"/>
</dbReference>
<organism evidence="2 3">
    <name type="scientific">Halorhodospira neutriphila</name>
    <dbReference type="NCBI Taxonomy" id="168379"/>
    <lineage>
        <taxon>Bacteria</taxon>
        <taxon>Pseudomonadati</taxon>
        <taxon>Pseudomonadota</taxon>
        <taxon>Gammaproteobacteria</taxon>
        <taxon>Chromatiales</taxon>
        <taxon>Ectothiorhodospiraceae</taxon>
        <taxon>Halorhodospira</taxon>
    </lineage>
</organism>
<dbReference type="SUPFAM" id="SSF54523">
    <property type="entry name" value="Pili subunits"/>
    <property type="match status" value="1"/>
</dbReference>
<dbReference type="InterPro" id="IPR045584">
    <property type="entry name" value="Pilin-like"/>
</dbReference>
<evidence type="ECO:0000313" key="3">
    <source>
        <dbReference type="Proteomes" id="UP000738126"/>
    </source>
</evidence>
<keyword evidence="1" id="KW-1133">Transmembrane helix</keyword>